<name>A0A2C9D2Q3_9HYPH</name>
<evidence type="ECO:0000256" key="6">
    <source>
        <dbReference type="ARBA" id="ARBA00022801"/>
    </source>
</evidence>
<comment type="catalytic activity">
    <reaction evidence="1">
        <text>GDP-alpha-D-mannose + H2O = alpha-D-mannose 1-phosphate + GMP + 2 H(+)</text>
        <dbReference type="Rhea" id="RHEA:27978"/>
        <dbReference type="ChEBI" id="CHEBI:15377"/>
        <dbReference type="ChEBI" id="CHEBI:15378"/>
        <dbReference type="ChEBI" id="CHEBI:57527"/>
        <dbReference type="ChEBI" id="CHEBI:58115"/>
        <dbReference type="ChEBI" id="CHEBI:58409"/>
    </reaction>
</comment>
<evidence type="ECO:0000256" key="1">
    <source>
        <dbReference type="ARBA" id="ARBA00000847"/>
    </source>
</evidence>
<dbReference type="KEGG" id="hdi:HDIA_0928"/>
<comment type="similarity">
    <text evidence="3">Belongs to the Nudix hydrolase family. NudK subfamily.</text>
</comment>
<dbReference type="InterPro" id="IPR015797">
    <property type="entry name" value="NUDIX_hydrolase-like_dom_sf"/>
</dbReference>
<dbReference type="GO" id="GO:0006753">
    <property type="term" value="P:nucleoside phosphate metabolic process"/>
    <property type="evidence" value="ECO:0007669"/>
    <property type="project" value="TreeGrafter"/>
</dbReference>
<dbReference type="Proteomes" id="UP000223606">
    <property type="component" value="Chromosome 1"/>
</dbReference>
<evidence type="ECO:0000256" key="4">
    <source>
        <dbReference type="ARBA" id="ARBA00011738"/>
    </source>
</evidence>
<comment type="subunit">
    <text evidence="4">Homodimer.</text>
</comment>
<evidence type="ECO:0000256" key="5">
    <source>
        <dbReference type="ARBA" id="ARBA00016377"/>
    </source>
</evidence>
<accession>A0A2C9D2Q3</accession>
<protein>
    <recommendedName>
        <fullName evidence="5">GDP-mannose pyrophosphatase</fullName>
    </recommendedName>
    <alternativeName>
        <fullName evidence="7">GDP-mannose hydrolase</fullName>
    </alternativeName>
    <alternativeName>
        <fullName evidence="8">GDPMK</fullName>
    </alternativeName>
</protein>
<evidence type="ECO:0000256" key="7">
    <source>
        <dbReference type="ARBA" id="ARBA00032162"/>
    </source>
</evidence>
<evidence type="ECO:0000256" key="3">
    <source>
        <dbReference type="ARBA" id="ARBA00007275"/>
    </source>
</evidence>
<keyword evidence="14" id="KW-1185">Reference proteome</keyword>
<dbReference type="SUPFAM" id="SSF55811">
    <property type="entry name" value="Nudix"/>
    <property type="match status" value="1"/>
</dbReference>
<reference evidence="14" key="1">
    <citation type="submission" date="2017-09" db="EMBL/GenBank/DDBJ databases">
        <title>Genome sequence of Nannocystis excedens DSM 71.</title>
        <authorList>
            <person name="Blom J."/>
        </authorList>
    </citation>
    <scope>NUCLEOTIDE SEQUENCE [LARGE SCALE GENOMIC DNA]</scope>
    <source>
        <strain evidence="14">type strain: E19</strain>
    </source>
</reference>
<dbReference type="InterPro" id="IPR020476">
    <property type="entry name" value="Nudix_hydrolase"/>
</dbReference>
<dbReference type="Gene3D" id="3.90.79.10">
    <property type="entry name" value="Nucleoside Triphosphate Pyrophosphohydrolase"/>
    <property type="match status" value="1"/>
</dbReference>
<dbReference type="InterPro" id="IPR020084">
    <property type="entry name" value="NUDIX_hydrolase_CS"/>
</dbReference>
<dbReference type="Pfam" id="PF00293">
    <property type="entry name" value="NUDIX"/>
    <property type="match status" value="1"/>
</dbReference>
<feature type="binding site" evidence="9">
    <location>
        <position position="108"/>
    </location>
    <ligand>
        <name>Mg(2+)</name>
        <dbReference type="ChEBI" id="CHEBI:18420"/>
        <label>1</label>
    </ligand>
</feature>
<evidence type="ECO:0000313" key="13">
    <source>
        <dbReference type="EMBL" id="SON54469.1"/>
    </source>
</evidence>
<evidence type="ECO:0000256" key="11">
    <source>
        <dbReference type="RuleBase" id="RU003476"/>
    </source>
</evidence>
<dbReference type="AlphaFoldDB" id="A0A2C9D2Q3"/>
<evidence type="ECO:0000256" key="8">
    <source>
        <dbReference type="ARBA" id="ARBA00032272"/>
    </source>
</evidence>
<evidence type="ECO:0000256" key="10">
    <source>
        <dbReference type="PIRSR" id="PIRSR604385-3"/>
    </source>
</evidence>
<evidence type="ECO:0000256" key="9">
    <source>
        <dbReference type="PIRSR" id="PIRSR604385-2"/>
    </source>
</evidence>
<organism evidence="13 14">
    <name type="scientific">Hartmannibacter diazotrophicus</name>
    <dbReference type="NCBI Taxonomy" id="1482074"/>
    <lineage>
        <taxon>Bacteria</taxon>
        <taxon>Pseudomonadati</taxon>
        <taxon>Pseudomonadota</taxon>
        <taxon>Alphaproteobacteria</taxon>
        <taxon>Hyphomicrobiales</taxon>
        <taxon>Pleomorphomonadaceae</taxon>
        <taxon>Hartmannibacter</taxon>
    </lineage>
</organism>
<keyword evidence="6 11" id="KW-0378">Hydrolase</keyword>
<keyword evidence="9" id="KW-0460">Magnesium</keyword>
<dbReference type="GO" id="GO:0046872">
    <property type="term" value="F:metal ion binding"/>
    <property type="evidence" value="ECO:0007669"/>
    <property type="project" value="UniProtKB-KW"/>
</dbReference>
<evidence type="ECO:0000259" key="12">
    <source>
        <dbReference type="PROSITE" id="PS51462"/>
    </source>
</evidence>
<dbReference type="PRINTS" id="PR00502">
    <property type="entry name" value="NUDIXFAMILY"/>
</dbReference>
<dbReference type="GO" id="GO:0019693">
    <property type="term" value="P:ribose phosphate metabolic process"/>
    <property type="evidence" value="ECO:0007669"/>
    <property type="project" value="TreeGrafter"/>
</dbReference>
<feature type="domain" description="Nudix hydrolase" evidence="12">
    <location>
        <begin position="51"/>
        <end position="190"/>
    </location>
</feature>
<comment type="cofactor">
    <cofactor evidence="2 9">
        <name>Mg(2+)</name>
        <dbReference type="ChEBI" id="CHEBI:18420"/>
    </cofactor>
</comment>
<dbReference type="InterPro" id="IPR000086">
    <property type="entry name" value="NUDIX_hydrolase_dom"/>
</dbReference>
<evidence type="ECO:0000313" key="14">
    <source>
        <dbReference type="Proteomes" id="UP000223606"/>
    </source>
</evidence>
<keyword evidence="9" id="KW-0479">Metal-binding</keyword>
<dbReference type="PROSITE" id="PS00893">
    <property type="entry name" value="NUDIX_BOX"/>
    <property type="match status" value="1"/>
</dbReference>
<dbReference type="PANTHER" id="PTHR11839:SF18">
    <property type="entry name" value="NUDIX HYDROLASE DOMAIN-CONTAINING PROTEIN"/>
    <property type="match status" value="1"/>
</dbReference>
<dbReference type="PANTHER" id="PTHR11839">
    <property type="entry name" value="UDP/ADP-SUGAR PYROPHOSPHATASE"/>
    <property type="match status" value="1"/>
</dbReference>
<evidence type="ECO:0000256" key="2">
    <source>
        <dbReference type="ARBA" id="ARBA00001946"/>
    </source>
</evidence>
<gene>
    <name evidence="13" type="primary">nudK</name>
    <name evidence="13" type="ORF">HDIA_0928</name>
</gene>
<proteinExistence type="inferred from homology"/>
<feature type="binding site" evidence="9">
    <location>
        <position position="112"/>
    </location>
    <ligand>
        <name>Mg(2+)</name>
        <dbReference type="ChEBI" id="CHEBI:18420"/>
        <label>1</label>
    </ligand>
</feature>
<sequence length="202" mass="22326">MSRSPNDSTHLTDVSIASSRRIHSGWNRLDVLQLQYSADGEQRHITREVLDHGHAAAVLVYDTTRRTTVLVRQLRAGKFFAEGQGVLIEVPAGLIDAGETPEDAARREVGEEVGLKAGHLDFVVAAYSSASSLTERIWLYLCEVTIDPDAGIASGALDHDEDLEIVEMRLRDLGDHADAGEITDMKTLILVEALRRRRPELF</sequence>
<feature type="binding site" evidence="9">
    <location>
        <position position="92"/>
    </location>
    <ligand>
        <name>Mg(2+)</name>
        <dbReference type="ChEBI" id="CHEBI:18420"/>
        <label>1</label>
    </ligand>
</feature>
<feature type="binding site" evidence="9">
    <location>
        <position position="161"/>
    </location>
    <ligand>
        <name>Mg(2+)</name>
        <dbReference type="ChEBI" id="CHEBI:18420"/>
        <label>1</label>
    </ligand>
</feature>
<dbReference type="GO" id="GO:0005829">
    <property type="term" value="C:cytosol"/>
    <property type="evidence" value="ECO:0007669"/>
    <property type="project" value="TreeGrafter"/>
</dbReference>
<dbReference type="InterPro" id="IPR004385">
    <property type="entry name" value="NDP_pyrophosphatase"/>
</dbReference>
<dbReference type="PROSITE" id="PS51462">
    <property type="entry name" value="NUDIX"/>
    <property type="match status" value="1"/>
</dbReference>
<feature type="short sequence motif" description="Nudix box" evidence="10">
    <location>
        <begin position="93"/>
        <end position="115"/>
    </location>
</feature>
<dbReference type="GO" id="GO:0019144">
    <property type="term" value="F:ADP-sugar diphosphatase activity"/>
    <property type="evidence" value="ECO:0007669"/>
    <property type="project" value="TreeGrafter"/>
</dbReference>
<dbReference type="EMBL" id="LT960614">
    <property type="protein sequence ID" value="SON54469.1"/>
    <property type="molecule type" value="Genomic_DNA"/>
</dbReference>
<dbReference type="NCBIfam" id="TIGR00052">
    <property type="entry name" value="nudix-type nucleoside diphosphatase, YffH/AdpP family"/>
    <property type="match status" value="1"/>
</dbReference>